<evidence type="ECO:0000259" key="1">
    <source>
        <dbReference type="Pfam" id="PF07238"/>
    </source>
</evidence>
<feature type="domain" description="PilZ" evidence="1">
    <location>
        <begin position="18"/>
        <end position="113"/>
    </location>
</feature>
<dbReference type="KEGG" id="dfl:DFE_1376"/>
<name>A0A2Z6AXW0_9BACT</name>
<gene>
    <name evidence="2" type="ORF">DFE_1376</name>
</gene>
<protein>
    <submittedName>
        <fullName evidence="2">Type IV pilus assembly PilZ</fullName>
    </submittedName>
</protein>
<dbReference type="EMBL" id="AP017378">
    <property type="protein sequence ID" value="BBD08102.1"/>
    <property type="molecule type" value="Genomic_DNA"/>
</dbReference>
<dbReference type="AlphaFoldDB" id="A0A2Z6AXW0"/>
<accession>A0A2Z6AXW0</accession>
<dbReference type="Pfam" id="PF07238">
    <property type="entry name" value="PilZ"/>
    <property type="match status" value="1"/>
</dbReference>
<evidence type="ECO:0000313" key="2">
    <source>
        <dbReference type="EMBL" id="BBD08102.1"/>
    </source>
</evidence>
<dbReference type="InterPro" id="IPR009875">
    <property type="entry name" value="PilZ_domain"/>
</dbReference>
<dbReference type="RefSeq" id="WP_126377925.1">
    <property type="nucleotide sequence ID" value="NZ_AP017378.1"/>
</dbReference>
<reference evidence="2 3" key="1">
    <citation type="journal article" date="2018" name="Sci. Adv.">
        <title>Multi-heme cytochromes provide a pathway for survival in energy-limited environments.</title>
        <authorList>
            <person name="Deng X."/>
            <person name="Dohmae N."/>
            <person name="Nealson K.H."/>
            <person name="Hashimoto K."/>
            <person name="Okamoto A."/>
        </authorList>
    </citation>
    <scope>NUCLEOTIDE SEQUENCE [LARGE SCALE GENOMIC DNA]</scope>
    <source>
        <strain evidence="2 3">IS5</strain>
    </source>
</reference>
<evidence type="ECO:0000313" key="3">
    <source>
        <dbReference type="Proteomes" id="UP000269883"/>
    </source>
</evidence>
<dbReference type="Gene3D" id="2.40.10.220">
    <property type="entry name" value="predicted glycosyltransferase like domains"/>
    <property type="match status" value="1"/>
</dbReference>
<proteinExistence type="predicted"/>
<dbReference type="GO" id="GO:0035438">
    <property type="term" value="F:cyclic-di-GMP binding"/>
    <property type="evidence" value="ECO:0007669"/>
    <property type="project" value="InterPro"/>
</dbReference>
<dbReference type="Proteomes" id="UP000269883">
    <property type="component" value="Chromosome"/>
</dbReference>
<dbReference type="OrthoDB" id="5471615at2"/>
<sequence>MSSSDLDFSIGADDGGSQRRAFRAKIPGVAVYVPIRKETFDVADLSAMGLAFMDSAKGFTEGQVIEFDLLINKKVFLNKLTAKVMRVLDKGIIGCNFEGVDHRKEVKLDKLVLEVQKRLIAIKKKSRE</sequence>
<keyword evidence="3" id="KW-1185">Reference proteome</keyword>
<organism evidence="2 3">
    <name type="scientific">Desulfovibrio ferrophilus</name>
    <dbReference type="NCBI Taxonomy" id="241368"/>
    <lineage>
        <taxon>Bacteria</taxon>
        <taxon>Pseudomonadati</taxon>
        <taxon>Thermodesulfobacteriota</taxon>
        <taxon>Desulfovibrionia</taxon>
        <taxon>Desulfovibrionales</taxon>
        <taxon>Desulfovibrionaceae</taxon>
        <taxon>Desulfovibrio</taxon>
    </lineage>
</organism>